<evidence type="ECO:0000313" key="3">
    <source>
        <dbReference type="EMBL" id="UPL15705.1"/>
    </source>
</evidence>
<dbReference type="RefSeq" id="WP_247956224.1">
    <property type="nucleotide sequence ID" value="NZ_CP078077.1"/>
</dbReference>
<proteinExistence type="predicted"/>
<keyword evidence="4" id="KW-1185">Reference proteome</keyword>
<organism evidence="3 4">
    <name type="scientific">Microbacterium galbinum</name>
    <dbReference type="NCBI Taxonomy" id="2851646"/>
    <lineage>
        <taxon>Bacteria</taxon>
        <taxon>Bacillati</taxon>
        <taxon>Actinomycetota</taxon>
        <taxon>Actinomycetes</taxon>
        <taxon>Micrococcales</taxon>
        <taxon>Microbacteriaceae</taxon>
        <taxon>Microbacterium</taxon>
    </lineage>
</organism>
<keyword evidence="2" id="KW-0812">Transmembrane</keyword>
<reference evidence="3 4" key="1">
    <citation type="submission" date="2021-06" db="EMBL/GenBank/DDBJ databases">
        <title>Genome-based taxonomic framework of Microbacterium strains isolated from marine environment, the description of four new species and reclassification of four preexisting species.</title>
        <authorList>
            <person name="Lee S.D."/>
            <person name="Kim S.-M."/>
            <person name="Byeon Y.-S."/>
            <person name="Yang H.L."/>
            <person name="Kim I.S."/>
        </authorList>
    </citation>
    <scope>NUCLEOTIDE SEQUENCE [LARGE SCALE GENOMIC DNA]</scope>
    <source>
        <strain evidence="3 4">SSW1-36</strain>
    </source>
</reference>
<keyword evidence="2" id="KW-1133">Transmembrane helix</keyword>
<dbReference type="Proteomes" id="UP000831963">
    <property type="component" value="Chromosome"/>
</dbReference>
<keyword evidence="2" id="KW-0472">Membrane</keyword>
<evidence type="ECO:0000313" key="4">
    <source>
        <dbReference type="Proteomes" id="UP000831963"/>
    </source>
</evidence>
<accession>A0ABY4ISD9</accession>
<dbReference type="EMBL" id="CP078077">
    <property type="protein sequence ID" value="UPL15705.1"/>
    <property type="molecule type" value="Genomic_DNA"/>
</dbReference>
<feature type="region of interest" description="Disordered" evidence="1">
    <location>
        <begin position="95"/>
        <end position="134"/>
    </location>
</feature>
<evidence type="ECO:0000256" key="2">
    <source>
        <dbReference type="SAM" id="Phobius"/>
    </source>
</evidence>
<protein>
    <recommendedName>
        <fullName evidence="5">DUF4115 domain-containing protein</fullName>
    </recommendedName>
</protein>
<evidence type="ECO:0000256" key="1">
    <source>
        <dbReference type="SAM" id="MobiDB-lite"/>
    </source>
</evidence>
<name>A0ABY4ISD9_9MICO</name>
<feature type="transmembrane region" description="Helical" evidence="2">
    <location>
        <begin position="66"/>
        <end position="87"/>
    </location>
</feature>
<evidence type="ECO:0008006" key="5">
    <source>
        <dbReference type="Google" id="ProtNLM"/>
    </source>
</evidence>
<sequence>MALKTGAPSDKDVKYDTETVKVIRGTEEKTISKREGDGWELVSQNPGKLRSELVFRRPSSKTPWRVLAIIGGVLVVLFIFIGIMATFSNDDGDVEPAPVKTPSAQAVAPSSEPLADSEESAPVEEESATEVSDGVSTTVDELLDKLNSAEMGGIKTGDRFTLTGELFMSDLWMTGATGDYFVMLKAQGGAQDLTVFVDEAVASGWTDGTMVEMTLEAVDAIIDGETSSGWLRAVSTKTIR</sequence>
<gene>
    <name evidence="3" type="ORF">KV396_14985</name>
</gene>
<feature type="compositionally biased region" description="Acidic residues" evidence="1">
    <location>
        <begin position="115"/>
        <end position="128"/>
    </location>
</feature>